<dbReference type="Proteomes" id="UP000494218">
    <property type="component" value="Unassembled WGS sequence"/>
</dbReference>
<keyword evidence="3 6" id="KW-0812">Transmembrane</keyword>
<feature type="transmembrane region" description="Helical" evidence="6">
    <location>
        <begin position="141"/>
        <end position="161"/>
    </location>
</feature>
<dbReference type="Gene3D" id="3.40.720.10">
    <property type="entry name" value="Alkaline Phosphatase, subunit A"/>
    <property type="match status" value="1"/>
</dbReference>
<proteinExistence type="predicted"/>
<evidence type="ECO:0000259" key="7">
    <source>
        <dbReference type="Pfam" id="PF00884"/>
    </source>
</evidence>
<evidence type="ECO:0000313" key="9">
    <source>
        <dbReference type="Proteomes" id="UP000494218"/>
    </source>
</evidence>
<organism evidence="8 9">
    <name type="scientific">Burkholderia lata (strain ATCC 17760 / DSM 23089 / LMG 22485 / NCIMB 9086 / R18194 / 383)</name>
    <dbReference type="NCBI Taxonomy" id="482957"/>
    <lineage>
        <taxon>Bacteria</taxon>
        <taxon>Pseudomonadati</taxon>
        <taxon>Pseudomonadota</taxon>
        <taxon>Betaproteobacteria</taxon>
        <taxon>Burkholderiales</taxon>
        <taxon>Burkholderiaceae</taxon>
        <taxon>Burkholderia</taxon>
        <taxon>Burkholderia cepacia complex</taxon>
    </lineage>
</organism>
<keyword evidence="2" id="KW-1003">Cell membrane</keyword>
<dbReference type="SUPFAM" id="SSF53649">
    <property type="entry name" value="Alkaline phosphatase-like"/>
    <property type="match status" value="1"/>
</dbReference>
<dbReference type="InterPro" id="IPR017850">
    <property type="entry name" value="Alkaline_phosphatase_core_sf"/>
</dbReference>
<evidence type="ECO:0000256" key="3">
    <source>
        <dbReference type="ARBA" id="ARBA00022692"/>
    </source>
</evidence>
<dbReference type="CDD" id="cd16015">
    <property type="entry name" value="LTA_synthase"/>
    <property type="match status" value="1"/>
</dbReference>
<dbReference type="PANTHER" id="PTHR47371:SF3">
    <property type="entry name" value="PHOSPHOGLYCEROL TRANSFERASE I"/>
    <property type="match status" value="1"/>
</dbReference>
<evidence type="ECO:0000256" key="4">
    <source>
        <dbReference type="ARBA" id="ARBA00022989"/>
    </source>
</evidence>
<accession>A0A6P2JTB8</accession>
<name>A0A6P2JTB8_BURL3</name>
<evidence type="ECO:0000256" key="6">
    <source>
        <dbReference type="SAM" id="Phobius"/>
    </source>
</evidence>
<dbReference type="InterPro" id="IPR000917">
    <property type="entry name" value="Sulfatase_N"/>
</dbReference>
<comment type="subcellular location">
    <subcellularLocation>
        <location evidence="1">Cell membrane</location>
        <topology evidence="1">Multi-pass membrane protein</topology>
    </subcellularLocation>
</comment>
<keyword evidence="4 6" id="KW-1133">Transmembrane helix</keyword>
<feature type="transmembrane region" description="Helical" evidence="6">
    <location>
        <begin position="58"/>
        <end position="77"/>
    </location>
</feature>
<dbReference type="AlphaFoldDB" id="A0A6P2JTB8"/>
<dbReference type="GO" id="GO:0005886">
    <property type="term" value="C:plasma membrane"/>
    <property type="evidence" value="ECO:0007669"/>
    <property type="project" value="UniProtKB-SubCell"/>
</dbReference>
<evidence type="ECO:0000256" key="1">
    <source>
        <dbReference type="ARBA" id="ARBA00004651"/>
    </source>
</evidence>
<dbReference type="PANTHER" id="PTHR47371">
    <property type="entry name" value="LIPOTEICHOIC ACID SYNTHASE"/>
    <property type="match status" value="1"/>
</dbReference>
<dbReference type="EMBL" id="CABVPW010000008">
    <property type="protein sequence ID" value="VWB45484.1"/>
    <property type="molecule type" value="Genomic_DNA"/>
</dbReference>
<dbReference type="InterPro" id="IPR050448">
    <property type="entry name" value="OpgB/LTA_synthase_biosynth"/>
</dbReference>
<feature type="domain" description="Sulfatase N-terminal" evidence="7">
    <location>
        <begin position="212"/>
        <end position="474"/>
    </location>
</feature>
<gene>
    <name evidence="8" type="ORF">BLA23254_02044</name>
</gene>
<evidence type="ECO:0000256" key="2">
    <source>
        <dbReference type="ARBA" id="ARBA00022475"/>
    </source>
</evidence>
<evidence type="ECO:0000313" key="8">
    <source>
        <dbReference type="EMBL" id="VWB45484.1"/>
    </source>
</evidence>
<reference evidence="8 9" key="1">
    <citation type="submission" date="2019-09" db="EMBL/GenBank/DDBJ databases">
        <authorList>
            <person name="Depoorter E."/>
        </authorList>
    </citation>
    <scope>NUCLEOTIDE SEQUENCE [LARGE SCALE GENOMIC DNA]</scope>
    <source>
        <strain evidence="8">LMG 23254</strain>
    </source>
</reference>
<feature type="transmembrane region" description="Helical" evidence="6">
    <location>
        <begin position="103"/>
        <end position="129"/>
    </location>
</feature>
<keyword evidence="5 6" id="KW-0472">Membrane</keyword>
<evidence type="ECO:0000256" key="5">
    <source>
        <dbReference type="ARBA" id="ARBA00023136"/>
    </source>
</evidence>
<sequence length="510" mass="56300">MSARLAVMLAATVALSFAVDAIAVPRAPLRRPPVSSVFHILSVVFLFDMVFAVTSRPLFSACAALALVGLVAAVSNAKYESLREPFVFTDLSLFSQLFSHPRLYLPFLSVGKVVAIGAGILLVIAGFVVERPVHRGSGAMAWLAVALPFAIAVPIAARLPLTLDPDVDQRRHGFFAVFVAYLLNGLRPATFRKFCEVLAAGPFATGKPTRRPDVIVIQSESFFDARRLGEAVEPNLFRRFDQARREAVWHGEMTVPAWGANTMRTEFAVLTGTESFSLGYARFYPYAFVRSKIASLASWFNRCGYDTVAIHPYYADFFGRHRVFPLLGFTRFLDIRHFESASRAGPYVADAAVSESIIAELDAAGGDCPRFVFAMTMENHGPLHLEQVLPGESSSRHTLGEVASWRDLTAYLRHIENADAMIGRLLDHLRASDRETVVCFYGDHVPALHHVFQKLGVSPQRSDYFIWRNYGTVAPECRHLAAEELGAALLNVVQDDGNRMEEPCASEKAT</sequence>
<dbReference type="Pfam" id="PF00884">
    <property type="entry name" value="Sulfatase"/>
    <property type="match status" value="1"/>
</dbReference>
<protein>
    <submittedName>
        <fullName evidence="8">Capsular polysaccharide biosynthesis protein</fullName>
    </submittedName>
</protein>